<dbReference type="AlphaFoldDB" id="A0A0F9PLG8"/>
<feature type="transmembrane region" description="Helical" evidence="1">
    <location>
        <begin position="12"/>
        <end position="31"/>
    </location>
</feature>
<feature type="transmembrane region" description="Helical" evidence="1">
    <location>
        <begin position="282"/>
        <end position="304"/>
    </location>
</feature>
<evidence type="ECO:0000313" key="2">
    <source>
        <dbReference type="EMBL" id="KKN32630.1"/>
    </source>
</evidence>
<comment type="caution">
    <text evidence="2">The sequence shown here is derived from an EMBL/GenBank/DDBJ whole genome shotgun (WGS) entry which is preliminary data.</text>
</comment>
<keyword evidence="1" id="KW-0472">Membrane</keyword>
<proteinExistence type="predicted"/>
<feature type="transmembrane region" description="Helical" evidence="1">
    <location>
        <begin position="67"/>
        <end position="89"/>
    </location>
</feature>
<reference evidence="2" key="1">
    <citation type="journal article" date="2015" name="Nature">
        <title>Complex archaea that bridge the gap between prokaryotes and eukaryotes.</title>
        <authorList>
            <person name="Spang A."/>
            <person name="Saw J.H."/>
            <person name="Jorgensen S.L."/>
            <person name="Zaremba-Niedzwiedzka K."/>
            <person name="Martijn J."/>
            <person name="Lind A.E."/>
            <person name="van Eijk R."/>
            <person name="Schleper C."/>
            <person name="Guy L."/>
            <person name="Ettema T.J."/>
        </authorList>
    </citation>
    <scope>NUCLEOTIDE SEQUENCE</scope>
</reference>
<feature type="transmembrane region" description="Helical" evidence="1">
    <location>
        <begin position="145"/>
        <end position="169"/>
    </location>
</feature>
<keyword evidence="1" id="KW-0812">Transmembrane</keyword>
<feature type="transmembrane region" description="Helical" evidence="1">
    <location>
        <begin position="325"/>
        <end position="353"/>
    </location>
</feature>
<feature type="transmembrane region" description="Helical" evidence="1">
    <location>
        <begin position="257"/>
        <end position="276"/>
    </location>
</feature>
<evidence type="ECO:0000256" key="1">
    <source>
        <dbReference type="SAM" id="Phobius"/>
    </source>
</evidence>
<accession>A0A0F9PLG8</accession>
<protein>
    <submittedName>
        <fullName evidence="2">Uncharacterized protein</fullName>
    </submittedName>
</protein>
<organism evidence="2">
    <name type="scientific">marine sediment metagenome</name>
    <dbReference type="NCBI Taxonomy" id="412755"/>
    <lineage>
        <taxon>unclassified sequences</taxon>
        <taxon>metagenomes</taxon>
        <taxon>ecological metagenomes</taxon>
    </lineage>
</organism>
<gene>
    <name evidence="2" type="ORF">LCGC14_0811810</name>
</gene>
<dbReference type="EMBL" id="LAZR01002238">
    <property type="protein sequence ID" value="KKN32630.1"/>
    <property type="molecule type" value="Genomic_DNA"/>
</dbReference>
<feature type="transmembrane region" description="Helical" evidence="1">
    <location>
        <begin position="101"/>
        <end position="125"/>
    </location>
</feature>
<sequence length="363" mass="41237">MVKILEISVFKIISIHTGIFSLILAWFTLSFEGVIGVSTKSISADYNFIGYLTRMDLEALDMRGPEVIKMTLLTLFGIVYIIGFLLTLVNIKVDKKDDFKILGYIGLVIVSIGIIGYVLALPFLLYQNQLIFGEDILSLYPAWDLIFKFNAGFFLAIATLILIIFELFFKYQIYFLISLSKSKTMFSLNYGEKLAEPNQKFYSKYGSEAPLETPQLRTERSRQLSTNTSQYSPEFIYLPISRQMSVKREEGPYSKKCLGFGIASLIIVLISFAFLFNHFFFISFLIFFFTQTILNIVGLTFGILSKVNSKKAGKLESLNPAERTGSAFAIIGIVINAILIIIRLLTYLPMFFIPNFESMPFFS</sequence>
<keyword evidence="1" id="KW-1133">Transmembrane helix</keyword>
<name>A0A0F9PLG8_9ZZZZ</name>